<dbReference type="GO" id="GO:0031261">
    <property type="term" value="C:DNA replication preinitiation complex"/>
    <property type="evidence" value="ECO:0007669"/>
    <property type="project" value="TreeGrafter"/>
</dbReference>
<dbReference type="PANTHER" id="PTHR28067:SF1">
    <property type="entry name" value="DNA REPLICATION REGULATOR SLD3"/>
    <property type="match status" value="1"/>
</dbReference>
<protein>
    <recommendedName>
        <fullName evidence="2">DNA replication regulator Sld3 C-terminal domain-containing protein</fullName>
    </recommendedName>
</protein>
<proteinExistence type="predicted"/>
<feature type="region of interest" description="Disordered" evidence="1">
    <location>
        <begin position="263"/>
        <end position="285"/>
    </location>
</feature>
<evidence type="ECO:0000256" key="1">
    <source>
        <dbReference type="SAM" id="MobiDB-lite"/>
    </source>
</evidence>
<dbReference type="Gene3D" id="1.20.58.2130">
    <property type="match status" value="1"/>
</dbReference>
<dbReference type="Pfam" id="PF08639">
    <property type="entry name" value="Sld3_STD"/>
    <property type="match status" value="1"/>
</dbReference>
<feature type="region of interest" description="Disordered" evidence="1">
    <location>
        <begin position="203"/>
        <end position="250"/>
    </location>
</feature>
<dbReference type="EMBL" id="ML122297">
    <property type="protein sequence ID" value="RPD55243.1"/>
    <property type="molecule type" value="Genomic_DNA"/>
</dbReference>
<feature type="compositionally biased region" description="Basic and acidic residues" evidence="1">
    <location>
        <begin position="232"/>
        <end position="250"/>
    </location>
</feature>
<feature type="region of interest" description="Disordered" evidence="1">
    <location>
        <begin position="145"/>
        <end position="166"/>
    </location>
</feature>
<evidence type="ECO:0000313" key="4">
    <source>
        <dbReference type="Proteomes" id="UP000313359"/>
    </source>
</evidence>
<keyword evidence="4" id="KW-1185">Reference proteome</keyword>
<dbReference type="PANTHER" id="PTHR28067">
    <property type="entry name" value="DNA REPLICATION REGULATOR SLD3"/>
    <property type="match status" value="1"/>
</dbReference>
<evidence type="ECO:0000259" key="2">
    <source>
        <dbReference type="Pfam" id="PF08639"/>
    </source>
</evidence>
<dbReference type="GO" id="GO:0006270">
    <property type="term" value="P:DNA replication initiation"/>
    <property type="evidence" value="ECO:0007669"/>
    <property type="project" value="InterPro"/>
</dbReference>
<dbReference type="OrthoDB" id="3003917at2759"/>
<dbReference type="InterPro" id="IPR013948">
    <property type="entry name" value="DNA_replication_reg_Sld3_C"/>
</dbReference>
<feature type="compositionally biased region" description="Basic and acidic residues" evidence="1">
    <location>
        <begin position="145"/>
        <end position="161"/>
    </location>
</feature>
<sequence>MASITQPLYSLPTNPAVKWLATQERNLNRELPYPDAAAETPEEYVSRTYLQFLWLPQSIMPLHILIPALMRVSATATTVSISPSPAEASTSLPAAHPLHSLLKSILLTSRAASQKYHTRVRRLLLEENEPADSEEEYMWYAYHKDKVGPDDHDPKQEHDQSQEAEYDAQERLKNAWLEKFERREVQIQILLHFLLLSLPGERAAPSGEAATQPQSLPPSLSPSKPKKRKRREREPEREPPSPPLEERLESYMDKMAMWQLMQSVDSSLDRSQVTKPGKGKEKVKDDRDWMQAFCEDVVEPLYVSASSPHWHSECSPQADIERP</sequence>
<name>A0A5C2RU96_9APHY</name>
<dbReference type="AlphaFoldDB" id="A0A5C2RU96"/>
<evidence type="ECO:0000313" key="3">
    <source>
        <dbReference type="EMBL" id="RPD55243.1"/>
    </source>
</evidence>
<feature type="compositionally biased region" description="Polar residues" evidence="1">
    <location>
        <begin position="263"/>
        <end position="274"/>
    </location>
</feature>
<organism evidence="3 4">
    <name type="scientific">Lentinus tigrinus ALCF2SS1-6</name>
    <dbReference type="NCBI Taxonomy" id="1328759"/>
    <lineage>
        <taxon>Eukaryota</taxon>
        <taxon>Fungi</taxon>
        <taxon>Dikarya</taxon>
        <taxon>Basidiomycota</taxon>
        <taxon>Agaricomycotina</taxon>
        <taxon>Agaricomycetes</taxon>
        <taxon>Polyporales</taxon>
        <taxon>Polyporaceae</taxon>
        <taxon>Lentinus</taxon>
    </lineage>
</organism>
<accession>A0A5C2RU96</accession>
<reference evidence="3" key="1">
    <citation type="journal article" date="2018" name="Genome Biol. Evol.">
        <title>Genomics and development of Lentinus tigrinus, a white-rot wood-decaying mushroom with dimorphic fruiting bodies.</title>
        <authorList>
            <person name="Wu B."/>
            <person name="Xu Z."/>
            <person name="Knudson A."/>
            <person name="Carlson A."/>
            <person name="Chen N."/>
            <person name="Kovaka S."/>
            <person name="LaButti K."/>
            <person name="Lipzen A."/>
            <person name="Pennachio C."/>
            <person name="Riley R."/>
            <person name="Schakwitz W."/>
            <person name="Umezawa K."/>
            <person name="Ohm R.A."/>
            <person name="Grigoriev I.V."/>
            <person name="Nagy L.G."/>
            <person name="Gibbons J."/>
            <person name="Hibbett D."/>
        </authorList>
    </citation>
    <scope>NUCLEOTIDE SEQUENCE [LARGE SCALE GENOMIC DNA]</scope>
    <source>
        <strain evidence="3">ALCF2SS1-6</strain>
    </source>
</reference>
<feature type="domain" description="DNA replication regulator Sld3 C-terminal" evidence="2">
    <location>
        <begin position="95"/>
        <end position="303"/>
    </location>
</feature>
<dbReference type="Proteomes" id="UP000313359">
    <property type="component" value="Unassembled WGS sequence"/>
</dbReference>
<gene>
    <name evidence="3" type="ORF">L227DRAFT_510396</name>
</gene>
<dbReference type="InterPro" id="IPR042511">
    <property type="entry name" value="Sld3"/>
</dbReference>
<dbReference type="STRING" id="1328759.A0A5C2RU96"/>